<dbReference type="InterPro" id="IPR001789">
    <property type="entry name" value="Sig_transdc_resp-reg_receiver"/>
</dbReference>
<evidence type="ECO:0000313" key="12">
    <source>
        <dbReference type="Proteomes" id="UP001366166"/>
    </source>
</evidence>
<evidence type="ECO:0000256" key="6">
    <source>
        <dbReference type="ARBA" id="ARBA00023125"/>
    </source>
</evidence>
<evidence type="ECO:0000256" key="8">
    <source>
        <dbReference type="PROSITE-ProRule" id="PRU00169"/>
    </source>
</evidence>
<dbReference type="InterPro" id="IPR058031">
    <property type="entry name" value="AAA_lid_NorR"/>
</dbReference>
<dbReference type="FunFam" id="3.40.50.2300:FF:000018">
    <property type="entry name" value="DNA-binding transcriptional regulator NtrC"/>
    <property type="match status" value="1"/>
</dbReference>
<evidence type="ECO:0000256" key="1">
    <source>
        <dbReference type="ARBA" id="ARBA00022553"/>
    </source>
</evidence>
<dbReference type="PROSITE" id="PS50110">
    <property type="entry name" value="RESPONSE_REGULATORY"/>
    <property type="match status" value="1"/>
</dbReference>
<dbReference type="PROSITE" id="PS50045">
    <property type="entry name" value="SIGMA54_INTERACT_4"/>
    <property type="match status" value="1"/>
</dbReference>
<dbReference type="InterPro" id="IPR002197">
    <property type="entry name" value="HTH_Fis"/>
</dbReference>
<keyword evidence="3" id="KW-0067">ATP-binding</keyword>
<dbReference type="Pfam" id="PF00158">
    <property type="entry name" value="Sigma54_activat"/>
    <property type="match status" value="1"/>
</dbReference>
<dbReference type="GO" id="GO:0006355">
    <property type="term" value="P:regulation of DNA-templated transcription"/>
    <property type="evidence" value="ECO:0007669"/>
    <property type="project" value="InterPro"/>
</dbReference>
<keyword evidence="7" id="KW-0804">Transcription</keyword>
<dbReference type="SUPFAM" id="SSF52172">
    <property type="entry name" value="CheY-like"/>
    <property type="match status" value="1"/>
</dbReference>
<dbReference type="PANTHER" id="PTHR32071">
    <property type="entry name" value="TRANSCRIPTIONAL REGULATORY PROTEIN"/>
    <property type="match status" value="1"/>
</dbReference>
<keyword evidence="5" id="KW-0805">Transcription regulation</keyword>
<dbReference type="InterPro" id="IPR003593">
    <property type="entry name" value="AAA+_ATPase"/>
</dbReference>
<feature type="domain" description="Response regulatory" evidence="10">
    <location>
        <begin position="3"/>
        <end position="117"/>
    </location>
</feature>
<dbReference type="RefSeq" id="WP_338599684.1">
    <property type="nucleotide sequence ID" value="NZ_AP028679.1"/>
</dbReference>
<dbReference type="InterPro" id="IPR025943">
    <property type="entry name" value="Sigma_54_int_dom_ATP-bd_2"/>
</dbReference>
<protein>
    <submittedName>
        <fullName evidence="11">Acetoacetate metabolism regulatory protein AtoC</fullName>
    </submittedName>
</protein>
<evidence type="ECO:0000256" key="5">
    <source>
        <dbReference type="ARBA" id="ARBA00023015"/>
    </source>
</evidence>
<feature type="modified residue" description="4-aspartylphosphate" evidence="8">
    <location>
        <position position="52"/>
    </location>
</feature>
<dbReference type="InterPro" id="IPR009057">
    <property type="entry name" value="Homeodomain-like_sf"/>
</dbReference>
<name>A0AAU9EJJ6_9BACT</name>
<dbReference type="SUPFAM" id="SSF46689">
    <property type="entry name" value="Homeodomain-like"/>
    <property type="match status" value="1"/>
</dbReference>
<dbReference type="InterPro" id="IPR025662">
    <property type="entry name" value="Sigma_54_int_dom_ATP-bd_1"/>
</dbReference>
<keyword evidence="6" id="KW-0238">DNA-binding</keyword>
<dbReference type="InterPro" id="IPR011006">
    <property type="entry name" value="CheY-like_superfamily"/>
</dbReference>
<dbReference type="Gene3D" id="1.10.10.60">
    <property type="entry name" value="Homeodomain-like"/>
    <property type="match status" value="1"/>
</dbReference>
<dbReference type="Gene3D" id="1.10.8.60">
    <property type="match status" value="1"/>
</dbReference>
<dbReference type="Gene3D" id="3.40.50.300">
    <property type="entry name" value="P-loop containing nucleotide triphosphate hydrolases"/>
    <property type="match status" value="1"/>
</dbReference>
<dbReference type="Pfam" id="PF25601">
    <property type="entry name" value="AAA_lid_14"/>
    <property type="match status" value="1"/>
</dbReference>
<keyword evidence="2" id="KW-0547">Nucleotide-binding</keyword>
<dbReference type="PROSITE" id="PS00676">
    <property type="entry name" value="SIGMA54_INTERACT_2"/>
    <property type="match status" value="1"/>
</dbReference>
<dbReference type="InterPro" id="IPR027417">
    <property type="entry name" value="P-loop_NTPase"/>
</dbReference>
<dbReference type="SMART" id="SM00448">
    <property type="entry name" value="REC"/>
    <property type="match status" value="1"/>
</dbReference>
<dbReference type="EMBL" id="AP028679">
    <property type="protein sequence ID" value="BEQ15374.1"/>
    <property type="molecule type" value="Genomic_DNA"/>
</dbReference>
<dbReference type="GO" id="GO:0005524">
    <property type="term" value="F:ATP binding"/>
    <property type="evidence" value="ECO:0007669"/>
    <property type="project" value="UniProtKB-KW"/>
</dbReference>
<reference evidence="12" key="1">
    <citation type="journal article" date="2023" name="Arch. Microbiol.">
        <title>Desulfoferula mesophilus gen. nov. sp. nov., a mesophilic sulfate-reducing bacterium isolated from a brackish lake sediment.</title>
        <authorList>
            <person name="Watanabe T."/>
            <person name="Yabe T."/>
            <person name="Tsuji J.M."/>
            <person name="Fukui M."/>
        </authorList>
    </citation>
    <scope>NUCLEOTIDE SEQUENCE [LARGE SCALE GENOMIC DNA]</scope>
    <source>
        <strain evidence="12">12FAK</strain>
    </source>
</reference>
<dbReference type="Pfam" id="PF00072">
    <property type="entry name" value="Response_reg"/>
    <property type="match status" value="1"/>
</dbReference>
<dbReference type="GO" id="GO:0043565">
    <property type="term" value="F:sequence-specific DNA binding"/>
    <property type="evidence" value="ECO:0007669"/>
    <property type="project" value="InterPro"/>
</dbReference>
<keyword evidence="4" id="KW-0902">Two-component regulatory system</keyword>
<dbReference type="InterPro" id="IPR025944">
    <property type="entry name" value="Sigma_54_int_dom_CS"/>
</dbReference>
<organism evidence="11 12">
    <name type="scientific">Desulfoferula mesophila</name>
    <dbReference type="NCBI Taxonomy" id="3058419"/>
    <lineage>
        <taxon>Bacteria</taxon>
        <taxon>Pseudomonadati</taxon>
        <taxon>Thermodesulfobacteriota</taxon>
        <taxon>Desulfarculia</taxon>
        <taxon>Desulfarculales</taxon>
        <taxon>Desulfarculaceae</taxon>
        <taxon>Desulfoferula</taxon>
    </lineage>
</organism>
<gene>
    <name evidence="11" type="ORF">FAK_24400</name>
</gene>
<dbReference type="SMART" id="SM00382">
    <property type="entry name" value="AAA"/>
    <property type="match status" value="1"/>
</dbReference>
<dbReference type="PROSITE" id="PS00688">
    <property type="entry name" value="SIGMA54_INTERACT_3"/>
    <property type="match status" value="1"/>
</dbReference>
<dbReference type="CDD" id="cd00009">
    <property type="entry name" value="AAA"/>
    <property type="match status" value="1"/>
</dbReference>
<dbReference type="PRINTS" id="PR01590">
    <property type="entry name" value="HTHFIS"/>
</dbReference>
<dbReference type="Proteomes" id="UP001366166">
    <property type="component" value="Chromosome"/>
</dbReference>
<feature type="domain" description="Sigma-54 factor interaction" evidence="9">
    <location>
        <begin position="139"/>
        <end position="368"/>
    </location>
</feature>
<accession>A0AAU9EJJ6</accession>
<dbReference type="PROSITE" id="PS00675">
    <property type="entry name" value="SIGMA54_INTERACT_1"/>
    <property type="match status" value="1"/>
</dbReference>
<dbReference type="KEGG" id="dmp:FAK_24400"/>
<evidence type="ECO:0000256" key="2">
    <source>
        <dbReference type="ARBA" id="ARBA00022741"/>
    </source>
</evidence>
<keyword evidence="12" id="KW-1185">Reference proteome</keyword>
<evidence type="ECO:0000313" key="11">
    <source>
        <dbReference type="EMBL" id="BEQ15374.1"/>
    </source>
</evidence>
<dbReference type="GO" id="GO:0000160">
    <property type="term" value="P:phosphorelay signal transduction system"/>
    <property type="evidence" value="ECO:0007669"/>
    <property type="project" value="UniProtKB-KW"/>
</dbReference>
<dbReference type="AlphaFoldDB" id="A0AAU9EJJ6"/>
<evidence type="ECO:0000256" key="3">
    <source>
        <dbReference type="ARBA" id="ARBA00022840"/>
    </source>
</evidence>
<keyword evidence="1 8" id="KW-0597">Phosphoprotein</keyword>
<dbReference type="Gene3D" id="3.40.50.2300">
    <property type="match status" value="1"/>
</dbReference>
<evidence type="ECO:0000259" key="10">
    <source>
        <dbReference type="PROSITE" id="PS50110"/>
    </source>
</evidence>
<dbReference type="InterPro" id="IPR002078">
    <property type="entry name" value="Sigma_54_int"/>
</dbReference>
<evidence type="ECO:0000256" key="4">
    <source>
        <dbReference type="ARBA" id="ARBA00023012"/>
    </source>
</evidence>
<dbReference type="FunFam" id="3.40.50.300:FF:000006">
    <property type="entry name" value="DNA-binding transcriptional regulator NtrC"/>
    <property type="match status" value="1"/>
</dbReference>
<evidence type="ECO:0000256" key="7">
    <source>
        <dbReference type="ARBA" id="ARBA00023163"/>
    </source>
</evidence>
<evidence type="ECO:0000259" key="9">
    <source>
        <dbReference type="PROSITE" id="PS50045"/>
    </source>
</evidence>
<dbReference type="SUPFAM" id="SSF52540">
    <property type="entry name" value="P-loop containing nucleoside triphosphate hydrolases"/>
    <property type="match status" value="1"/>
</dbReference>
<proteinExistence type="predicted"/>
<dbReference type="Pfam" id="PF02954">
    <property type="entry name" value="HTH_8"/>
    <property type="match status" value="1"/>
</dbReference>
<sequence>MERILIVDDEKNYLVVLQALLADSGYEVVTAQGGNQALALAAEEEPDLVITDMRMPQMTGVELIQRLRANFNEIPIIVMTAYGTVENAVEAMKSGASDYISKPFENTELLLTVEKALKMRRLLTQNRLLKEELQGYGEIIGDSKVMRQVYALIDKVAATRATVLLTGESGTGKELIARAIHTRSPRAEEPFVAVNCMALTETLLESELFGHEKGAFTGAAGRRKGRFEMAHGGTLFLDEVGEMSPSLQVKLLRVLQERTFERVGGNQPISVDVRIVAATNRDLAQAVEEGHFREDLFYRLNVVRIEVPPLSQRREDLPVLVAHFVKKYAAEVGRSAPQVDRQAMELIYRHAWPGNVRELENAIERAVILAGDSITPADLPLEIRPEERSAASTELPQNMSINDAVEDLERRMIVRALKEAGGVAAHAAEALGLTKSNLAYKLKKYEIG</sequence>